<dbReference type="InterPro" id="IPR051011">
    <property type="entry name" value="Metal_resp_trans_reg"/>
</dbReference>
<dbReference type="PANTHER" id="PTHR43132:SF2">
    <property type="entry name" value="ARSENICAL RESISTANCE OPERON REPRESSOR ARSR-RELATED"/>
    <property type="match status" value="1"/>
</dbReference>
<dbReference type="Pfam" id="PF01022">
    <property type="entry name" value="HTH_5"/>
    <property type="match status" value="1"/>
</dbReference>
<dbReference type="RefSeq" id="WP_281840354.1">
    <property type="nucleotide sequence ID" value="NZ_BROH01000001.1"/>
</dbReference>
<evidence type="ECO:0000313" key="6">
    <source>
        <dbReference type="Proteomes" id="UP001144205"/>
    </source>
</evidence>
<keyword evidence="3" id="KW-0804">Transcription</keyword>
<dbReference type="EMBL" id="BROH01000001">
    <property type="protein sequence ID" value="GKY86389.1"/>
    <property type="molecule type" value="Genomic_DNA"/>
</dbReference>
<proteinExistence type="predicted"/>
<keyword evidence="2" id="KW-0238">DNA-binding</keyword>
<keyword evidence="6" id="KW-1185">Reference proteome</keyword>
<dbReference type="InterPro" id="IPR011991">
    <property type="entry name" value="ArsR-like_HTH"/>
</dbReference>
<dbReference type="Proteomes" id="UP001144205">
    <property type="component" value="Unassembled WGS sequence"/>
</dbReference>
<name>A0ABQ5LN01_9RHOB</name>
<dbReference type="InterPro" id="IPR036390">
    <property type="entry name" value="WH_DNA-bd_sf"/>
</dbReference>
<dbReference type="SUPFAM" id="SSF46785">
    <property type="entry name" value="Winged helix' DNA-binding domain"/>
    <property type="match status" value="1"/>
</dbReference>
<sequence>MDPNWAPKNRAEIADAASELLRVLSNPKRLLILCYLADGELSVQQLQVATGLGQSTVSQQLAIMRGEKLVTARREAQSVYYSLESAEARKVIETLQSIYVPDPAMLKEMAFSS</sequence>
<evidence type="ECO:0000256" key="2">
    <source>
        <dbReference type="ARBA" id="ARBA00023125"/>
    </source>
</evidence>
<dbReference type="PRINTS" id="PR00778">
    <property type="entry name" value="HTHARSR"/>
</dbReference>
<comment type="caution">
    <text evidence="5">The sequence shown here is derived from an EMBL/GenBank/DDBJ whole genome shotgun (WGS) entry which is preliminary data.</text>
</comment>
<dbReference type="NCBIfam" id="NF033788">
    <property type="entry name" value="HTH_metalloreg"/>
    <property type="match status" value="1"/>
</dbReference>
<dbReference type="PROSITE" id="PS50987">
    <property type="entry name" value="HTH_ARSR_2"/>
    <property type="match status" value="1"/>
</dbReference>
<evidence type="ECO:0000256" key="3">
    <source>
        <dbReference type="ARBA" id="ARBA00023163"/>
    </source>
</evidence>
<evidence type="ECO:0000259" key="4">
    <source>
        <dbReference type="PROSITE" id="PS50987"/>
    </source>
</evidence>
<dbReference type="InterPro" id="IPR036388">
    <property type="entry name" value="WH-like_DNA-bd_sf"/>
</dbReference>
<organism evidence="5 6">
    <name type="scientific">Sinisalibacter aestuarii</name>
    <dbReference type="NCBI Taxonomy" id="2949426"/>
    <lineage>
        <taxon>Bacteria</taxon>
        <taxon>Pseudomonadati</taxon>
        <taxon>Pseudomonadota</taxon>
        <taxon>Alphaproteobacteria</taxon>
        <taxon>Rhodobacterales</taxon>
        <taxon>Roseobacteraceae</taxon>
        <taxon>Sinisalibacter</taxon>
    </lineage>
</organism>
<dbReference type="Gene3D" id="1.10.10.10">
    <property type="entry name" value="Winged helix-like DNA-binding domain superfamily/Winged helix DNA-binding domain"/>
    <property type="match status" value="1"/>
</dbReference>
<gene>
    <name evidence="5" type="ORF">STA1M1_02580</name>
</gene>
<evidence type="ECO:0000313" key="5">
    <source>
        <dbReference type="EMBL" id="GKY86389.1"/>
    </source>
</evidence>
<dbReference type="InterPro" id="IPR001845">
    <property type="entry name" value="HTH_ArsR_DNA-bd_dom"/>
</dbReference>
<reference evidence="5" key="1">
    <citation type="journal article" date="2023" name="Int. J. Syst. Evol. Microbiol.">
        <title>Sinisalibacter aestuarii sp. nov., isolated from estuarine sediment of the Arakawa River.</title>
        <authorList>
            <person name="Arafat S.T."/>
            <person name="Hirano S."/>
            <person name="Sato A."/>
            <person name="Takeuchi K."/>
            <person name="Yasuda T."/>
            <person name="Terahara T."/>
            <person name="Hamada M."/>
            <person name="Kobayashi T."/>
        </authorList>
    </citation>
    <scope>NUCLEOTIDE SEQUENCE</scope>
    <source>
        <strain evidence="5">B-399</strain>
    </source>
</reference>
<feature type="domain" description="HTH arsR-type" evidence="4">
    <location>
        <begin position="9"/>
        <end position="103"/>
    </location>
</feature>
<dbReference type="SMART" id="SM00418">
    <property type="entry name" value="HTH_ARSR"/>
    <property type="match status" value="1"/>
</dbReference>
<keyword evidence="1" id="KW-0805">Transcription regulation</keyword>
<dbReference type="PANTHER" id="PTHR43132">
    <property type="entry name" value="ARSENICAL RESISTANCE OPERON REPRESSOR ARSR-RELATED"/>
    <property type="match status" value="1"/>
</dbReference>
<dbReference type="CDD" id="cd00090">
    <property type="entry name" value="HTH_ARSR"/>
    <property type="match status" value="1"/>
</dbReference>
<evidence type="ECO:0000256" key="1">
    <source>
        <dbReference type="ARBA" id="ARBA00023015"/>
    </source>
</evidence>
<accession>A0ABQ5LN01</accession>
<protein>
    <submittedName>
        <fullName evidence="5">Transcriptional regulator</fullName>
    </submittedName>
</protein>